<evidence type="ECO:0000313" key="4">
    <source>
        <dbReference type="EMBL" id="KFH47121.1"/>
    </source>
</evidence>
<feature type="region of interest" description="Disordered" evidence="2">
    <location>
        <begin position="538"/>
        <end position="568"/>
    </location>
</feature>
<dbReference type="InterPro" id="IPR018307">
    <property type="entry name" value="ABL9/DENND6_dom"/>
</dbReference>
<proteinExistence type="inferred from homology"/>
<dbReference type="PANTHER" id="PTHR31017">
    <property type="entry name" value="LATE SECRETORY PATHWAY PROTEIN AVL9-RELATED"/>
    <property type="match status" value="1"/>
</dbReference>
<feature type="compositionally biased region" description="Low complexity" evidence="2">
    <location>
        <begin position="645"/>
        <end position="658"/>
    </location>
</feature>
<dbReference type="HOGENOM" id="CLU_009066_0_1_1"/>
<dbReference type="Pfam" id="PF09794">
    <property type="entry name" value="Avl9"/>
    <property type="match status" value="1"/>
</dbReference>
<feature type="region of interest" description="Disordered" evidence="2">
    <location>
        <begin position="604"/>
        <end position="743"/>
    </location>
</feature>
<accession>A0A086TCN9</accession>
<dbReference type="InterPro" id="IPR037516">
    <property type="entry name" value="Tripartite_DENN"/>
</dbReference>
<gene>
    <name evidence="4" type="ORF">ACRE_019920</name>
</gene>
<protein>
    <submittedName>
        <fullName evidence="4">Late secretory pathway protein-like protein</fullName>
    </submittedName>
</protein>
<evidence type="ECO:0000256" key="2">
    <source>
        <dbReference type="SAM" id="MobiDB-lite"/>
    </source>
</evidence>
<organism evidence="4 5">
    <name type="scientific">Hapsidospora chrysogenum (strain ATCC 11550 / CBS 779.69 / DSM 880 / IAM 14645 / JCM 23072 / IMI 49137)</name>
    <name type="common">Acremonium chrysogenum</name>
    <dbReference type="NCBI Taxonomy" id="857340"/>
    <lineage>
        <taxon>Eukaryota</taxon>
        <taxon>Fungi</taxon>
        <taxon>Dikarya</taxon>
        <taxon>Ascomycota</taxon>
        <taxon>Pezizomycotina</taxon>
        <taxon>Sordariomycetes</taxon>
        <taxon>Hypocreomycetidae</taxon>
        <taxon>Hypocreales</taxon>
        <taxon>Bionectriaceae</taxon>
        <taxon>Hapsidospora</taxon>
    </lineage>
</organism>
<evidence type="ECO:0000259" key="3">
    <source>
        <dbReference type="PROSITE" id="PS50211"/>
    </source>
</evidence>
<comment type="caution">
    <text evidence="4">The sequence shown here is derived from an EMBL/GenBank/DDBJ whole genome shotgun (WGS) entry which is preliminary data.</text>
</comment>
<dbReference type="PROSITE" id="PS50211">
    <property type="entry name" value="DENN"/>
    <property type="match status" value="1"/>
</dbReference>
<dbReference type="OrthoDB" id="26278at2759"/>
<feature type="domain" description="UDENN" evidence="3">
    <location>
        <begin position="37"/>
        <end position="475"/>
    </location>
</feature>
<reference evidence="5" key="1">
    <citation type="journal article" date="2014" name="Genome Announc.">
        <title>Genome sequence and annotation of Acremonium chrysogenum, producer of the beta-lactam antibiotic cephalosporin C.</title>
        <authorList>
            <person name="Terfehr D."/>
            <person name="Dahlmann T.A."/>
            <person name="Specht T."/>
            <person name="Zadra I."/>
            <person name="Kuernsteiner H."/>
            <person name="Kueck U."/>
        </authorList>
    </citation>
    <scope>NUCLEOTIDE SEQUENCE [LARGE SCALE GENOMIC DNA]</scope>
    <source>
        <strain evidence="5">ATCC 11550 / CBS 779.69 / DSM 880 / IAM 14645 / JCM 23072 / IMI 49137</strain>
    </source>
</reference>
<evidence type="ECO:0000256" key="1">
    <source>
        <dbReference type="ARBA" id="ARBA00038178"/>
    </source>
</evidence>
<dbReference type="AlphaFoldDB" id="A0A086TCN9"/>
<dbReference type="InterPro" id="IPR051731">
    <property type="entry name" value="DENND11/AVL9_GEFs"/>
</dbReference>
<keyword evidence="5" id="KW-1185">Reference proteome</keyword>
<sequence>MSAEETGSAPNGAETPASPPSGSPALPIKPDKVGFTPLVTVVGFHHARGPEVETWFGVEDGFDPAAEFGWSLLPFMALSDGAHASEEDFSYFTLLKPETADGPATSLFGISCTRQMDASLLINRPDDVTRSTVQKAVVVIADSPKSFGMLRQRLGIVTQAWFAQREFTDVDILKRFQESLADEKSRGALDEEADRDQYIGMSLRELIHEFRWQTLVLLKSCLLQPKMLFFGSRCDRLCMVQFALISLIPGLMRNLQDCADPELNSYESRLSKPTSLQSSNRNSLLSFMGLPLQIFGKGSLFGPYTPLQQLDILADFGTKSYIVGSTNSLLLQQKDRYSDILINLDEDTVNITSAFLRSALTLTAADRRWIDGITHEINETWDETNPSQPKNMQYAGSEEYIRSQFEAYILGLISSVKYHNFIIASPEGQGPGESDPAVDFGLEWVDAWSRTENYRMWEANTDANLFAVSEPKHPCAGGLTMEDVQRRIADQVRDLHLDERFAQGRDILGRNLAVGREKASTMLSRIYSDVEYLRESQRRRAEDASRASAQDPRSPSETSGTSSSPTTAAYPAVDLTKAQQSVQSAGARASAYMSSWAAWAGEKRKTGGWGAGWGKKTTARSDKTGESTPTSPIEKQSGDIDRRGTTTTMTSEDTSATSRHGAQHSFSESILSGVSSSPGRPRTGEETAPSSLAAETREPAKVQADNKGSMVAGEGDEDTAGGKPAASPQAEEVDQAVDATKKM</sequence>
<dbReference type="Proteomes" id="UP000029964">
    <property type="component" value="Unassembled WGS sequence"/>
</dbReference>
<feature type="compositionally biased region" description="Polar residues" evidence="2">
    <location>
        <begin position="664"/>
        <end position="678"/>
    </location>
</feature>
<feature type="region of interest" description="Disordered" evidence="2">
    <location>
        <begin position="1"/>
        <end position="29"/>
    </location>
</feature>
<dbReference type="GO" id="GO:0005737">
    <property type="term" value="C:cytoplasm"/>
    <property type="evidence" value="ECO:0007669"/>
    <property type="project" value="TreeGrafter"/>
</dbReference>
<name>A0A086TCN9_HAPC1</name>
<dbReference type="PANTHER" id="PTHR31017:SF1">
    <property type="entry name" value="LATE SECRETORY PATHWAY PROTEIN AVL9 HOMOLOG"/>
    <property type="match status" value="1"/>
</dbReference>
<dbReference type="EMBL" id="JPKY01000012">
    <property type="protein sequence ID" value="KFH47121.1"/>
    <property type="molecule type" value="Genomic_DNA"/>
</dbReference>
<comment type="similarity">
    <text evidence="1">Belongs to the AVL9 family.</text>
</comment>
<feature type="compositionally biased region" description="Low complexity" evidence="2">
    <location>
        <begin position="546"/>
        <end position="568"/>
    </location>
</feature>
<evidence type="ECO:0000313" key="5">
    <source>
        <dbReference type="Proteomes" id="UP000029964"/>
    </source>
</evidence>